<dbReference type="EMBL" id="HF935420">
    <property type="protein sequence ID" value="CCX08570.1"/>
    <property type="molecule type" value="Genomic_DNA"/>
</dbReference>
<organism evidence="1 2">
    <name type="scientific">Pyronema omphalodes (strain CBS 100304)</name>
    <name type="common">Pyronema confluens</name>
    <dbReference type="NCBI Taxonomy" id="1076935"/>
    <lineage>
        <taxon>Eukaryota</taxon>
        <taxon>Fungi</taxon>
        <taxon>Dikarya</taxon>
        <taxon>Ascomycota</taxon>
        <taxon>Pezizomycotina</taxon>
        <taxon>Pezizomycetes</taxon>
        <taxon>Pezizales</taxon>
        <taxon>Pyronemataceae</taxon>
        <taxon>Pyronema</taxon>
    </lineage>
</organism>
<protein>
    <submittedName>
        <fullName evidence="1">Uncharacterized protein</fullName>
    </submittedName>
</protein>
<name>U4LD92_PYROM</name>
<keyword evidence="2" id="KW-1185">Reference proteome</keyword>
<sequence length="64" mass="7181">MPPDQDVGQNRMAQKPVQKPSGEVELVVLYVLLGTLLDCLNFNSRKNITGKILRPEMYPPVELS</sequence>
<dbReference type="AlphaFoldDB" id="U4LD92"/>
<evidence type="ECO:0000313" key="1">
    <source>
        <dbReference type="EMBL" id="CCX08570.1"/>
    </source>
</evidence>
<evidence type="ECO:0000313" key="2">
    <source>
        <dbReference type="Proteomes" id="UP000018144"/>
    </source>
</evidence>
<accession>U4LD92</accession>
<gene>
    <name evidence="1" type="ORF">PCON_08163</name>
</gene>
<dbReference type="Proteomes" id="UP000018144">
    <property type="component" value="Unassembled WGS sequence"/>
</dbReference>
<proteinExistence type="predicted"/>
<reference evidence="1 2" key="1">
    <citation type="journal article" date="2013" name="PLoS Genet.">
        <title>The genome and development-dependent transcriptomes of Pyronema confluens: a window into fungal evolution.</title>
        <authorList>
            <person name="Traeger S."/>
            <person name="Altegoer F."/>
            <person name="Freitag M."/>
            <person name="Gabaldon T."/>
            <person name="Kempken F."/>
            <person name="Kumar A."/>
            <person name="Marcet-Houben M."/>
            <person name="Poggeler S."/>
            <person name="Stajich J.E."/>
            <person name="Nowrousian M."/>
        </authorList>
    </citation>
    <scope>NUCLEOTIDE SEQUENCE [LARGE SCALE GENOMIC DNA]</scope>
    <source>
        <strain evidence="2">CBS 100304</strain>
        <tissue evidence="1">Vegetative mycelium</tissue>
    </source>
</reference>